<feature type="signal peptide" evidence="1">
    <location>
        <begin position="1"/>
        <end position="22"/>
    </location>
</feature>
<evidence type="ECO:0000313" key="3">
    <source>
        <dbReference type="Proteomes" id="UP000775547"/>
    </source>
</evidence>
<dbReference type="AlphaFoldDB" id="A0A9P7KBL2"/>
<comment type="caution">
    <text evidence="2">The sequence shown here is derived from an EMBL/GenBank/DDBJ whole genome shotgun (WGS) entry which is preliminary data.</text>
</comment>
<feature type="chain" id="PRO_5040449238" evidence="1">
    <location>
        <begin position="23"/>
        <end position="158"/>
    </location>
</feature>
<dbReference type="OrthoDB" id="3167181at2759"/>
<protein>
    <submittedName>
        <fullName evidence="2">Uncharacterized protein</fullName>
    </submittedName>
</protein>
<gene>
    <name evidence="2" type="ORF">DXG03_003978</name>
</gene>
<accession>A0A9P7KBL2</accession>
<keyword evidence="1" id="KW-0732">Signal</keyword>
<proteinExistence type="predicted"/>
<evidence type="ECO:0000313" key="2">
    <source>
        <dbReference type="EMBL" id="KAG5641911.1"/>
    </source>
</evidence>
<reference evidence="2" key="1">
    <citation type="submission" date="2020-07" db="EMBL/GenBank/DDBJ databases">
        <authorList>
            <person name="Nieuwenhuis M."/>
            <person name="Van De Peppel L.J.J."/>
        </authorList>
    </citation>
    <scope>NUCLEOTIDE SEQUENCE</scope>
    <source>
        <strain evidence="2">AP01</strain>
        <tissue evidence="2">Mycelium</tissue>
    </source>
</reference>
<organism evidence="2 3">
    <name type="scientific">Asterophora parasitica</name>
    <dbReference type="NCBI Taxonomy" id="117018"/>
    <lineage>
        <taxon>Eukaryota</taxon>
        <taxon>Fungi</taxon>
        <taxon>Dikarya</taxon>
        <taxon>Basidiomycota</taxon>
        <taxon>Agaricomycotina</taxon>
        <taxon>Agaricomycetes</taxon>
        <taxon>Agaricomycetidae</taxon>
        <taxon>Agaricales</taxon>
        <taxon>Tricholomatineae</taxon>
        <taxon>Lyophyllaceae</taxon>
        <taxon>Asterophora</taxon>
    </lineage>
</organism>
<name>A0A9P7KBL2_9AGAR</name>
<dbReference type="Proteomes" id="UP000775547">
    <property type="component" value="Unassembled WGS sequence"/>
</dbReference>
<evidence type="ECO:0000256" key="1">
    <source>
        <dbReference type="SAM" id="SignalP"/>
    </source>
</evidence>
<keyword evidence="3" id="KW-1185">Reference proteome</keyword>
<dbReference type="EMBL" id="JABCKV010000235">
    <property type="protein sequence ID" value="KAG5641911.1"/>
    <property type="molecule type" value="Genomic_DNA"/>
</dbReference>
<sequence>MLFVKTSIVAALIAAFASSASCSPVQETNAQRMARGLPPLAPKFGRTVPGRREPTKVWAAKRTASSPLPPVSYSGRIQARDEAGNALGVVKNTNSSWTIEGLNLNDSDPDLHVSFTAPASGKGPFDILATNALFSDPYYVGAAGTPLLNTVGDLTSDK</sequence>
<dbReference type="PROSITE" id="PS51257">
    <property type="entry name" value="PROKAR_LIPOPROTEIN"/>
    <property type="match status" value="1"/>
</dbReference>
<reference evidence="2" key="2">
    <citation type="submission" date="2021-10" db="EMBL/GenBank/DDBJ databases">
        <title>Phylogenomics reveals ancestral predisposition of the termite-cultivated fungus Termitomyces towards a domesticated lifestyle.</title>
        <authorList>
            <person name="Auxier B."/>
            <person name="Grum-Grzhimaylo A."/>
            <person name="Cardenas M.E."/>
            <person name="Lodge J.D."/>
            <person name="Laessoe T."/>
            <person name="Pedersen O."/>
            <person name="Smith M.E."/>
            <person name="Kuyper T.W."/>
            <person name="Franco-Molano E.A."/>
            <person name="Baroni T.J."/>
            <person name="Aanen D.K."/>
        </authorList>
    </citation>
    <scope>NUCLEOTIDE SEQUENCE</scope>
    <source>
        <strain evidence="2">AP01</strain>
        <tissue evidence="2">Mycelium</tissue>
    </source>
</reference>